<dbReference type="GO" id="GO:0004175">
    <property type="term" value="F:endopeptidase activity"/>
    <property type="evidence" value="ECO:0007669"/>
    <property type="project" value="UniProtKB-ARBA"/>
</dbReference>
<feature type="transmembrane region" description="Helical" evidence="1">
    <location>
        <begin position="198"/>
        <end position="220"/>
    </location>
</feature>
<feature type="transmembrane region" description="Helical" evidence="1">
    <location>
        <begin position="135"/>
        <end position="152"/>
    </location>
</feature>
<keyword evidence="1" id="KW-0812">Transmembrane</keyword>
<keyword evidence="3" id="KW-0645">Protease</keyword>
<keyword evidence="1" id="KW-1133">Transmembrane helix</keyword>
<dbReference type="GO" id="GO:0080120">
    <property type="term" value="P:CAAX-box protein maturation"/>
    <property type="evidence" value="ECO:0007669"/>
    <property type="project" value="UniProtKB-ARBA"/>
</dbReference>
<gene>
    <name evidence="3" type="ORF">KCG34_01395</name>
</gene>
<keyword evidence="3" id="KW-0482">Metalloprotease</keyword>
<keyword evidence="4" id="KW-1185">Reference proteome</keyword>
<feature type="domain" description="CAAX prenyl protease 2/Lysostaphin resistance protein A-like" evidence="2">
    <location>
        <begin position="139"/>
        <end position="227"/>
    </location>
</feature>
<keyword evidence="3" id="KW-0378">Hydrolase</keyword>
<dbReference type="AlphaFoldDB" id="A0A975IVH3"/>
<evidence type="ECO:0000259" key="2">
    <source>
        <dbReference type="Pfam" id="PF02517"/>
    </source>
</evidence>
<feature type="transmembrane region" description="Helical" evidence="1">
    <location>
        <begin position="105"/>
        <end position="123"/>
    </location>
</feature>
<proteinExistence type="predicted"/>
<dbReference type="GO" id="GO:0008237">
    <property type="term" value="F:metallopeptidase activity"/>
    <property type="evidence" value="ECO:0007669"/>
    <property type="project" value="UniProtKB-KW"/>
</dbReference>
<feature type="transmembrane region" description="Helical" evidence="1">
    <location>
        <begin position="17"/>
        <end position="41"/>
    </location>
</feature>
<feature type="transmembrane region" description="Helical" evidence="1">
    <location>
        <begin position="173"/>
        <end position="192"/>
    </location>
</feature>
<evidence type="ECO:0000256" key="1">
    <source>
        <dbReference type="SAM" id="Phobius"/>
    </source>
</evidence>
<sequence>MSFSTYAARGKNAVWRYLVAVPLAMLLSVVIGVIVLLPLTLAHLLPPDFTQQAQHPTNPGAFFAFTGATFAAFLAGFASAAWLLHRKSIGDLVGDWRWSAWARGFGLWGLLLLTGSLIDFVVAPRGFSITANSQTPMLAAAAVPALMVQTFAEEFVFRGYVTQALLLATRRPVVTAILSGLVFGSVHIPNGWPEAANAVIFGVVLALIAIRTGGLAFGWGIHLVNNLYGAVVVVSGGDVFHGSPGLFTQATPHLMWLDVLVATAMLGLVAALVWRGRIVGPPQPEMVSAFD</sequence>
<feature type="transmembrane region" description="Helical" evidence="1">
    <location>
        <begin position="61"/>
        <end position="84"/>
    </location>
</feature>
<evidence type="ECO:0000313" key="3">
    <source>
        <dbReference type="EMBL" id="QUD88574.1"/>
    </source>
</evidence>
<accession>A0A975IVH3</accession>
<protein>
    <submittedName>
        <fullName evidence="3">CPBP family intramembrane metalloprotease</fullName>
    </submittedName>
</protein>
<dbReference type="EMBL" id="CP073078">
    <property type="protein sequence ID" value="QUD88574.1"/>
    <property type="molecule type" value="Genomic_DNA"/>
</dbReference>
<feature type="transmembrane region" description="Helical" evidence="1">
    <location>
        <begin position="253"/>
        <end position="274"/>
    </location>
</feature>
<name>A0A975IVH3_9CAUL</name>
<dbReference type="RefSeq" id="WP_211938624.1">
    <property type="nucleotide sequence ID" value="NZ_CP073078.1"/>
</dbReference>
<organism evidence="3 4">
    <name type="scientific">Phenylobacterium montanum</name>
    <dbReference type="NCBI Taxonomy" id="2823693"/>
    <lineage>
        <taxon>Bacteria</taxon>
        <taxon>Pseudomonadati</taxon>
        <taxon>Pseudomonadota</taxon>
        <taxon>Alphaproteobacteria</taxon>
        <taxon>Caulobacterales</taxon>
        <taxon>Caulobacteraceae</taxon>
        <taxon>Phenylobacterium</taxon>
    </lineage>
</organism>
<dbReference type="InterPro" id="IPR003675">
    <property type="entry name" value="Rce1/LyrA-like_dom"/>
</dbReference>
<dbReference type="Proteomes" id="UP000676409">
    <property type="component" value="Chromosome"/>
</dbReference>
<feature type="transmembrane region" description="Helical" evidence="1">
    <location>
        <begin position="227"/>
        <end position="247"/>
    </location>
</feature>
<dbReference type="Pfam" id="PF02517">
    <property type="entry name" value="Rce1-like"/>
    <property type="match status" value="1"/>
</dbReference>
<dbReference type="KEGG" id="caul:KCG34_01395"/>
<reference evidence="3" key="1">
    <citation type="submission" date="2021-04" db="EMBL/GenBank/DDBJ databases">
        <title>The complete genome sequence of Caulobacter sp. S6.</title>
        <authorList>
            <person name="Tang Y."/>
            <person name="Ouyang W."/>
            <person name="Liu Q."/>
            <person name="Huang B."/>
            <person name="Guo Z."/>
            <person name="Lei P."/>
        </authorList>
    </citation>
    <scope>NUCLEOTIDE SEQUENCE</scope>
    <source>
        <strain evidence="3">S6</strain>
    </source>
</reference>
<evidence type="ECO:0000313" key="4">
    <source>
        <dbReference type="Proteomes" id="UP000676409"/>
    </source>
</evidence>
<keyword evidence="1" id="KW-0472">Membrane</keyword>